<name>A0A0B5J9H0_9VIRU</name>
<dbReference type="InterPro" id="IPR036047">
    <property type="entry name" value="F-box-like_dom_sf"/>
</dbReference>
<evidence type="ECO:0000313" key="3">
    <source>
        <dbReference type="Proteomes" id="UP000202511"/>
    </source>
</evidence>
<evidence type="ECO:0000259" key="1">
    <source>
        <dbReference type="PROSITE" id="PS50181"/>
    </source>
</evidence>
<dbReference type="GeneID" id="23462438"/>
<dbReference type="Gene3D" id="1.20.1280.50">
    <property type="match status" value="1"/>
</dbReference>
<reference evidence="2 3" key="1">
    <citation type="journal article" date="2015" name="Parasitol. Res.">
        <title>Viruses in close associations with free-living amoebae.</title>
        <authorList>
            <person name="Scheid P."/>
        </authorList>
    </citation>
    <scope>NUCLEOTIDE SEQUENCE [LARGE SCALE GENOMIC DNA]</scope>
    <source>
        <strain evidence="2">KlaHel</strain>
    </source>
</reference>
<proteinExistence type="predicted"/>
<accession>A0A0B5J9H0</accession>
<protein>
    <submittedName>
        <fullName evidence="2">F-box domain protein</fullName>
    </submittedName>
</protein>
<dbReference type="RefSeq" id="YP_009119756.1">
    <property type="nucleotide sequence ID" value="NC_026440.1"/>
</dbReference>
<dbReference type="KEGG" id="vg:23462438"/>
<dbReference type="SUPFAM" id="SSF81383">
    <property type="entry name" value="F-box domain"/>
    <property type="match status" value="1"/>
</dbReference>
<organism evidence="2 3">
    <name type="scientific">Pandoravirus inopinatum</name>
    <dbReference type="NCBI Taxonomy" id="1605721"/>
    <lineage>
        <taxon>Viruses</taxon>
        <taxon>Pandoravirus</taxon>
    </lineage>
</organism>
<dbReference type="PROSITE" id="PS50181">
    <property type="entry name" value="FBOX"/>
    <property type="match status" value="1"/>
</dbReference>
<dbReference type="Pfam" id="PF12937">
    <property type="entry name" value="F-box-like"/>
    <property type="match status" value="1"/>
</dbReference>
<feature type="domain" description="F-box" evidence="1">
    <location>
        <begin position="1"/>
        <end position="47"/>
    </location>
</feature>
<sequence>MTTLDDLADELLLATACLLPARDVRRLSMTCWRLYCIVADPQLWRRLFVRDFAHLYKDIVDRPLIAACYTVESWPPEARLLCERTGAISRMPPPCHRVADLPLPFAHAFAMGKDWQWLYRAHAVSLDERPHYTGPGTMATRPDAVRVGDWVDGQRVGYAVMLHHGGYRWTEESRSPCNIVWSISCNPDYALYSTEGYDSEMQHDGSRQEWTAWDADTIVGNDEQSTWYTNVIGNNDEWRGASGVTIIVDQDKRSVEPHWQGDPHGVVRIRFSNGDTQAVRYAYGRYVEGVEFVCSPSCPIAEYAGRTLYCRWRPLSLPCQFLDYDLLVAVDDGDHDSDDAKAFWHYVASGLVGWTDEVRRRALATTSFSFWPKLSP</sequence>
<dbReference type="Proteomes" id="UP000202511">
    <property type="component" value="Segment"/>
</dbReference>
<dbReference type="EMBL" id="KP136319">
    <property type="protein sequence ID" value="AJF97521.1"/>
    <property type="molecule type" value="Genomic_DNA"/>
</dbReference>
<dbReference type="InterPro" id="IPR001810">
    <property type="entry name" value="F-box_dom"/>
</dbReference>
<evidence type="ECO:0000313" key="2">
    <source>
        <dbReference type="EMBL" id="AJF97521.1"/>
    </source>
</evidence>